<evidence type="ECO:0000259" key="2">
    <source>
        <dbReference type="Pfam" id="PF12146"/>
    </source>
</evidence>
<evidence type="ECO:0000256" key="1">
    <source>
        <dbReference type="SAM" id="SignalP"/>
    </source>
</evidence>
<dbReference type="PANTHER" id="PTHR43265">
    <property type="entry name" value="ESTERASE ESTD"/>
    <property type="match status" value="1"/>
</dbReference>
<accession>A0A0D6AZS3</accession>
<gene>
    <name evidence="3" type="ORF">NHU_01248</name>
</gene>
<feature type="domain" description="Serine aminopeptidase S33" evidence="2">
    <location>
        <begin position="62"/>
        <end position="275"/>
    </location>
</feature>
<organism evidence="3 4">
    <name type="scientific">Rhodovulum sulfidophilum</name>
    <name type="common">Rhodobacter sulfidophilus</name>
    <dbReference type="NCBI Taxonomy" id="35806"/>
    <lineage>
        <taxon>Bacteria</taxon>
        <taxon>Pseudomonadati</taxon>
        <taxon>Pseudomonadota</taxon>
        <taxon>Alphaproteobacteria</taxon>
        <taxon>Rhodobacterales</taxon>
        <taxon>Paracoccaceae</taxon>
        <taxon>Rhodovulum</taxon>
    </lineage>
</organism>
<evidence type="ECO:0000313" key="4">
    <source>
        <dbReference type="Proteomes" id="UP000064912"/>
    </source>
</evidence>
<dbReference type="GO" id="GO:0052689">
    <property type="term" value="F:carboxylic ester hydrolase activity"/>
    <property type="evidence" value="ECO:0007669"/>
    <property type="project" value="TreeGrafter"/>
</dbReference>
<reference evidence="3 4" key="1">
    <citation type="submission" date="2015-02" db="EMBL/GenBank/DDBJ databases">
        <title>Genome sequene of Rhodovulum sulfidophilum DSM 2351.</title>
        <authorList>
            <person name="Nagao N."/>
        </authorList>
    </citation>
    <scope>NUCLEOTIDE SEQUENCE [LARGE SCALE GENOMIC DNA]</scope>
    <source>
        <strain evidence="3 4">DSM 2351</strain>
    </source>
</reference>
<keyword evidence="1" id="KW-0732">Signal</keyword>
<dbReference type="SUPFAM" id="SSF53474">
    <property type="entry name" value="alpha/beta-Hydrolases"/>
    <property type="match status" value="1"/>
</dbReference>
<dbReference type="KEGG" id="rsu:NHU_01248"/>
<dbReference type="eggNOG" id="COG1073">
    <property type="taxonomic scope" value="Bacteria"/>
</dbReference>
<evidence type="ECO:0000313" key="3">
    <source>
        <dbReference type="EMBL" id="BAQ68408.1"/>
    </source>
</evidence>
<dbReference type="Pfam" id="PF12146">
    <property type="entry name" value="Hydrolase_4"/>
    <property type="match status" value="1"/>
</dbReference>
<dbReference type="AlphaFoldDB" id="A0A0D6AZS3"/>
<proteinExistence type="predicted"/>
<dbReference type="InterPro" id="IPR029058">
    <property type="entry name" value="AB_hydrolase_fold"/>
</dbReference>
<dbReference type="EMBL" id="AP014800">
    <property type="protein sequence ID" value="BAQ68408.1"/>
    <property type="molecule type" value="Genomic_DNA"/>
</dbReference>
<dbReference type="InterPro" id="IPR022742">
    <property type="entry name" value="Hydrolase_4"/>
</dbReference>
<keyword evidence="3" id="KW-0378">Hydrolase</keyword>
<sequence>MRLFALLSLFCPTVALAGPVQIEGPAGPLEAEVLAVPGARAAVVIVPGSGPVDRDGNAPALGLHSDSYRLLAEALQAAGIASLRIDKRGFGGSAGAIADPNDVTIAAYAGDLRRWVARAAGLAPCVWIAGHSEGGLVALVAAEKPPEALCGLILMATPGRPVGQLMVEQMRALPGNAPLMPEIEAMVATLEAGDRRDPETLPPPLRPLFGAGLQDYMADLFAYDPAAVAERWHGPVLILQGGADMQVRPEDAGLLAAAMPQARRVDLPGVTHMLKADLPGRPYATYTDPALPLAPGVVPAILEAIEGR</sequence>
<feature type="signal peptide" evidence="1">
    <location>
        <begin position="1"/>
        <end position="17"/>
    </location>
</feature>
<feature type="chain" id="PRO_5002301269" evidence="1">
    <location>
        <begin position="18"/>
        <end position="308"/>
    </location>
</feature>
<dbReference type="PANTHER" id="PTHR43265:SF1">
    <property type="entry name" value="ESTERASE ESTD"/>
    <property type="match status" value="1"/>
</dbReference>
<name>A0A0D6AZS3_RHOSU</name>
<dbReference type="PATRIC" id="fig|35806.4.peg.1287"/>
<dbReference type="Gene3D" id="3.40.50.1820">
    <property type="entry name" value="alpha/beta hydrolase"/>
    <property type="match status" value="1"/>
</dbReference>
<dbReference type="Proteomes" id="UP000064912">
    <property type="component" value="Chromosome"/>
</dbReference>
<dbReference type="InterPro" id="IPR053145">
    <property type="entry name" value="AB_hydrolase_Est10"/>
</dbReference>
<protein>
    <submittedName>
        <fullName evidence="3">Alpha/beta fold family hydrolase</fullName>
    </submittedName>
</protein>